<protein>
    <submittedName>
        <fullName evidence="3">DUF6879 family protein</fullName>
    </submittedName>
</protein>
<feature type="region of interest" description="Disordered" evidence="1">
    <location>
        <begin position="33"/>
        <end position="54"/>
    </location>
</feature>
<evidence type="ECO:0000256" key="1">
    <source>
        <dbReference type="SAM" id="MobiDB-lite"/>
    </source>
</evidence>
<reference evidence="3 4" key="1">
    <citation type="submission" date="2024-09" db="EMBL/GenBank/DDBJ databases">
        <authorList>
            <person name="Lee S.D."/>
        </authorList>
    </citation>
    <scope>NUCLEOTIDE SEQUENCE [LARGE SCALE GENOMIC DNA]</scope>
    <source>
        <strain evidence="3 4">N1-3</strain>
    </source>
</reference>
<dbReference type="Proteomes" id="UP001592530">
    <property type="component" value="Unassembled WGS sequence"/>
</dbReference>
<dbReference type="EMBL" id="JBHEZY010000011">
    <property type="protein sequence ID" value="MFC1433970.1"/>
    <property type="molecule type" value="Genomic_DNA"/>
</dbReference>
<name>A0ABV6X6R2_9ACTN</name>
<evidence type="ECO:0000313" key="3">
    <source>
        <dbReference type="EMBL" id="MFC1433970.1"/>
    </source>
</evidence>
<evidence type="ECO:0000313" key="4">
    <source>
        <dbReference type="Proteomes" id="UP001592530"/>
    </source>
</evidence>
<dbReference type="InterPro" id="IPR049244">
    <property type="entry name" value="DUF6879"/>
</dbReference>
<comment type="caution">
    <text evidence="3">The sequence shown here is derived from an EMBL/GenBank/DDBJ whole genome shotgun (WGS) entry which is preliminary data.</text>
</comment>
<proteinExistence type="predicted"/>
<gene>
    <name evidence="3" type="ORF">ACEZDB_25285</name>
</gene>
<dbReference type="RefSeq" id="WP_380556223.1">
    <property type="nucleotide sequence ID" value="NZ_JBHEZY010000011.1"/>
</dbReference>
<dbReference type="Pfam" id="PF21806">
    <property type="entry name" value="DUF6879"/>
    <property type="match status" value="1"/>
</dbReference>
<evidence type="ECO:0000259" key="2">
    <source>
        <dbReference type="Pfam" id="PF21806"/>
    </source>
</evidence>
<accession>A0ABV6X6R2</accession>
<sequence>MPQSVEQPVVPSFDELLSSAQRSAVHLEMRDSYSVGGESSGFSRWKRTGERDNDPNSDYWRPWVEQIAATVARGVVIRRARIVSEPVTDYIRYEHGGTVVNLASGELVRWLPRRQASDIALPGNDFWAFDGEIVVFNHFTGDGDWAEPGKELRTERAVVNLCSSAFEAVWERGVPHEKYSV</sequence>
<organism evidence="3 4">
    <name type="scientific">Streptacidiphilus alkalitolerans</name>
    <dbReference type="NCBI Taxonomy" id="3342712"/>
    <lineage>
        <taxon>Bacteria</taxon>
        <taxon>Bacillati</taxon>
        <taxon>Actinomycetota</taxon>
        <taxon>Actinomycetes</taxon>
        <taxon>Kitasatosporales</taxon>
        <taxon>Streptomycetaceae</taxon>
        <taxon>Streptacidiphilus</taxon>
    </lineage>
</organism>
<feature type="domain" description="DUF6879" evidence="2">
    <location>
        <begin position="12"/>
        <end position="180"/>
    </location>
</feature>